<dbReference type="EMBL" id="LQNT01000009">
    <property type="protein sequence ID" value="KZE38634.1"/>
    <property type="molecule type" value="Genomic_DNA"/>
</dbReference>
<gene>
    <name evidence="1" type="ORF">AV656_06930</name>
</gene>
<dbReference type="Proteomes" id="UP000076490">
    <property type="component" value="Unassembled WGS sequence"/>
</dbReference>
<accession>A0A165H320</accession>
<reference evidence="1 2" key="1">
    <citation type="submission" date="2016-01" db="EMBL/GenBank/DDBJ databases">
        <title>Whole genome sequencing of Bhargavaea cecembensis T14.</title>
        <authorList>
            <person name="Hong K.W."/>
        </authorList>
    </citation>
    <scope>NUCLEOTIDE SEQUENCE [LARGE SCALE GENOMIC DNA]</scope>
    <source>
        <strain evidence="1 2">T14</strain>
    </source>
</reference>
<organism evidence="1 2">
    <name type="scientific">Bhargavaea cecembensis</name>
    <dbReference type="NCBI Taxonomy" id="394098"/>
    <lineage>
        <taxon>Bacteria</taxon>
        <taxon>Bacillati</taxon>
        <taxon>Bacillota</taxon>
        <taxon>Bacilli</taxon>
        <taxon>Bacillales</taxon>
        <taxon>Caryophanaceae</taxon>
        <taxon>Bhargavaea</taxon>
    </lineage>
</organism>
<name>A0A165H320_9BACL</name>
<sequence>MEFIFWPSSAWVTLAVSSFAEIPAANDEIGSVNDEIGSVNDEIEPMNDETGRVNVLSTDARLRTGGGAAQCSATLALMLAEDRPLRF</sequence>
<comment type="caution">
    <text evidence="1">The sequence shown here is derived from an EMBL/GenBank/DDBJ whole genome shotgun (WGS) entry which is preliminary data.</text>
</comment>
<protein>
    <submittedName>
        <fullName evidence="1">Uncharacterized protein</fullName>
    </submittedName>
</protein>
<evidence type="ECO:0000313" key="1">
    <source>
        <dbReference type="EMBL" id="KZE38634.1"/>
    </source>
</evidence>
<dbReference type="AlphaFoldDB" id="A0A165H320"/>
<evidence type="ECO:0000313" key="2">
    <source>
        <dbReference type="Proteomes" id="UP000076490"/>
    </source>
</evidence>
<proteinExistence type="predicted"/>